<dbReference type="PANTHER" id="PTHR46450">
    <property type="entry name" value="INACTIVE HISTONE-LYSINE N-METHYLTRANSFERASE SUVR1-RELATED"/>
    <property type="match status" value="1"/>
</dbReference>
<evidence type="ECO:0000313" key="3">
    <source>
        <dbReference type="Proteomes" id="UP001633002"/>
    </source>
</evidence>
<feature type="compositionally biased region" description="Polar residues" evidence="1">
    <location>
        <begin position="1"/>
        <end position="10"/>
    </location>
</feature>
<dbReference type="SUPFAM" id="SSF82199">
    <property type="entry name" value="SET domain"/>
    <property type="match status" value="1"/>
</dbReference>
<dbReference type="Gene3D" id="2.170.270.10">
    <property type="entry name" value="SET domain"/>
    <property type="match status" value="1"/>
</dbReference>
<evidence type="ECO:0000313" key="2">
    <source>
        <dbReference type="EMBL" id="KAL3695270.1"/>
    </source>
</evidence>
<dbReference type="InterPro" id="IPR046341">
    <property type="entry name" value="SET_dom_sf"/>
</dbReference>
<dbReference type="AlphaFoldDB" id="A0ABD3HYU9"/>
<comment type="caution">
    <text evidence="2">The sequence shown here is derived from an EMBL/GenBank/DDBJ whole genome shotgun (WGS) entry which is preliminary data.</text>
</comment>
<reference evidence="2 3" key="1">
    <citation type="submission" date="2024-09" db="EMBL/GenBank/DDBJ databases">
        <title>Chromosome-scale assembly of Riccia sorocarpa.</title>
        <authorList>
            <person name="Paukszto L."/>
        </authorList>
    </citation>
    <scope>NUCLEOTIDE SEQUENCE [LARGE SCALE GENOMIC DNA]</scope>
    <source>
        <strain evidence="2">LP-2024</strain>
        <tissue evidence="2">Aerial parts of the thallus</tissue>
    </source>
</reference>
<dbReference type="PANTHER" id="PTHR46450:SF24">
    <property type="entry name" value="HISTONE-LYSINE N-METHYLTRANSFERASE SUVR4"/>
    <property type="match status" value="1"/>
</dbReference>
<name>A0ABD3HYU9_9MARC</name>
<proteinExistence type="predicted"/>
<keyword evidence="3" id="KW-1185">Reference proteome</keyword>
<feature type="region of interest" description="Disordered" evidence="1">
    <location>
        <begin position="1"/>
        <end position="31"/>
    </location>
</feature>
<gene>
    <name evidence="2" type="ORF">R1sor_009346</name>
</gene>
<sequence>MSSVASTTPISGRPKRRLSSRNTNTKGSGAAVANGAYATVANIVRELEDLDDEEHVVRKKSAHSPSDISMGTKRVKISYENEYNNDTISSSFNYIRVNIVFQDAYVNVNFSLARVGEDDSSGKCIGDCLEATFPYACPRKTRSVFAYTRDGCLKEEFLQYEMDMALDEAVLMQLLRMVLVQQLRTLVGEDDSCGECTGDFLEASFPVRVRGRREVFLPTPEMVA</sequence>
<evidence type="ECO:0000256" key="1">
    <source>
        <dbReference type="SAM" id="MobiDB-lite"/>
    </source>
</evidence>
<protein>
    <submittedName>
        <fullName evidence="2">Uncharacterized protein</fullName>
    </submittedName>
</protein>
<dbReference type="EMBL" id="JBJQOH010000002">
    <property type="protein sequence ID" value="KAL3695270.1"/>
    <property type="molecule type" value="Genomic_DNA"/>
</dbReference>
<organism evidence="2 3">
    <name type="scientific">Riccia sorocarpa</name>
    <dbReference type="NCBI Taxonomy" id="122646"/>
    <lineage>
        <taxon>Eukaryota</taxon>
        <taxon>Viridiplantae</taxon>
        <taxon>Streptophyta</taxon>
        <taxon>Embryophyta</taxon>
        <taxon>Marchantiophyta</taxon>
        <taxon>Marchantiopsida</taxon>
        <taxon>Marchantiidae</taxon>
        <taxon>Marchantiales</taxon>
        <taxon>Ricciaceae</taxon>
        <taxon>Riccia</taxon>
    </lineage>
</organism>
<accession>A0ABD3HYU9</accession>
<dbReference type="Proteomes" id="UP001633002">
    <property type="component" value="Unassembled WGS sequence"/>
</dbReference>